<comment type="subcellular location">
    <subcellularLocation>
        <location evidence="1">Cell inner membrane</location>
        <topology evidence="1">Single-pass membrane protein</topology>
        <orientation evidence="1">Periplasmic side</orientation>
    </subcellularLocation>
</comment>
<dbReference type="Proteomes" id="UP000178435">
    <property type="component" value="Unassembled WGS sequence"/>
</dbReference>
<feature type="transmembrane region" description="Helical" evidence="11">
    <location>
        <begin position="20"/>
        <end position="39"/>
    </location>
</feature>
<reference evidence="13 14" key="1">
    <citation type="journal article" date="2016" name="Nat. Commun.">
        <title>Thousands of microbial genomes shed light on interconnected biogeochemical processes in an aquifer system.</title>
        <authorList>
            <person name="Anantharaman K."/>
            <person name="Brown C.T."/>
            <person name="Hug L.A."/>
            <person name="Sharon I."/>
            <person name="Castelle C.J."/>
            <person name="Probst A.J."/>
            <person name="Thomas B.C."/>
            <person name="Singh A."/>
            <person name="Wilkins M.J."/>
            <person name="Karaoz U."/>
            <person name="Brodie E.L."/>
            <person name="Williams K.H."/>
            <person name="Hubbard S.S."/>
            <person name="Banfield J.F."/>
        </authorList>
    </citation>
    <scope>NUCLEOTIDE SEQUENCE [LARGE SCALE GENOMIC DNA]</scope>
</reference>
<evidence type="ECO:0000313" key="13">
    <source>
        <dbReference type="EMBL" id="OGL43817.1"/>
    </source>
</evidence>
<keyword evidence="7" id="KW-0653">Protein transport</keyword>
<dbReference type="InterPro" id="IPR006260">
    <property type="entry name" value="TonB/TolA_C"/>
</dbReference>
<evidence type="ECO:0000259" key="12">
    <source>
        <dbReference type="PROSITE" id="PS52015"/>
    </source>
</evidence>
<comment type="caution">
    <text evidence="13">The sequence shown here is derived from an EMBL/GenBank/DDBJ whole genome shotgun (WGS) entry which is preliminary data.</text>
</comment>
<dbReference type="Gene3D" id="3.30.1150.10">
    <property type="match status" value="1"/>
</dbReference>
<feature type="domain" description="TonB C-terminal" evidence="12">
    <location>
        <begin position="182"/>
        <end position="273"/>
    </location>
</feature>
<gene>
    <name evidence="13" type="ORF">A2149_02440</name>
</gene>
<dbReference type="GO" id="GO:0005886">
    <property type="term" value="C:plasma membrane"/>
    <property type="evidence" value="ECO:0007669"/>
    <property type="project" value="UniProtKB-SubCell"/>
</dbReference>
<dbReference type="InterPro" id="IPR051045">
    <property type="entry name" value="TonB-dependent_transducer"/>
</dbReference>
<sequence length="273" mass="30175">MIALLGNNFESYGLEHGFKGTIILSFILHFTLFSILLLIPSFKKIGINSSPVISVNLVSLQKKELPPGPGTGLAESKPKPAIPDAPKEEMKVKKPQHENKIAYKKDKKVKQKPAVIKKTPVITSNKMADEEMEKAVEKIRQGILAKNQADISGSGEGKEVAGTKISSHDGAVQGTMDLKFQIYYSVIWSKIKDSWVLPEKMTSGRKTLEAIIAIRIRKDGEIVKVWTEKPSGNTFFDQSALRAIAKANPLPPVPEGYGEEYFELGIRFFPSEP</sequence>
<keyword evidence="4" id="KW-1003">Cell membrane</keyword>
<dbReference type="EMBL" id="MGDF01000172">
    <property type="protein sequence ID" value="OGL43817.1"/>
    <property type="molecule type" value="Genomic_DNA"/>
</dbReference>
<dbReference type="PANTHER" id="PTHR33446">
    <property type="entry name" value="PROTEIN TONB-RELATED"/>
    <property type="match status" value="1"/>
</dbReference>
<evidence type="ECO:0000313" key="14">
    <source>
        <dbReference type="Proteomes" id="UP000178435"/>
    </source>
</evidence>
<proteinExistence type="inferred from homology"/>
<keyword evidence="5" id="KW-0997">Cell inner membrane</keyword>
<evidence type="ECO:0000256" key="6">
    <source>
        <dbReference type="ARBA" id="ARBA00022692"/>
    </source>
</evidence>
<organism evidence="13 14">
    <name type="scientific">Candidatus Schekmanbacteria bacterium RBG_16_38_11</name>
    <dbReference type="NCBI Taxonomy" id="1817880"/>
    <lineage>
        <taxon>Bacteria</taxon>
        <taxon>Candidatus Schekmaniibacteriota</taxon>
    </lineage>
</organism>
<protein>
    <recommendedName>
        <fullName evidence="12">TonB C-terminal domain-containing protein</fullName>
    </recommendedName>
</protein>
<evidence type="ECO:0000256" key="3">
    <source>
        <dbReference type="ARBA" id="ARBA00022448"/>
    </source>
</evidence>
<keyword evidence="9 11" id="KW-0472">Membrane</keyword>
<keyword evidence="8 11" id="KW-1133">Transmembrane helix</keyword>
<evidence type="ECO:0000256" key="7">
    <source>
        <dbReference type="ARBA" id="ARBA00022927"/>
    </source>
</evidence>
<evidence type="ECO:0000256" key="11">
    <source>
        <dbReference type="SAM" id="Phobius"/>
    </source>
</evidence>
<evidence type="ECO:0000256" key="8">
    <source>
        <dbReference type="ARBA" id="ARBA00022989"/>
    </source>
</evidence>
<dbReference type="GO" id="GO:0015031">
    <property type="term" value="P:protein transport"/>
    <property type="evidence" value="ECO:0007669"/>
    <property type="project" value="UniProtKB-KW"/>
</dbReference>
<dbReference type="SUPFAM" id="SSF74653">
    <property type="entry name" value="TolA/TonB C-terminal domain"/>
    <property type="match status" value="1"/>
</dbReference>
<dbReference type="AlphaFoldDB" id="A0A1F7RSF5"/>
<accession>A0A1F7RSF5</accession>
<dbReference type="GO" id="GO:0055085">
    <property type="term" value="P:transmembrane transport"/>
    <property type="evidence" value="ECO:0007669"/>
    <property type="project" value="InterPro"/>
</dbReference>
<keyword evidence="6 11" id="KW-0812">Transmembrane</keyword>
<dbReference type="Pfam" id="PF13103">
    <property type="entry name" value="TonB_2"/>
    <property type="match status" value="1"/>
</dbReference>
<evidence type="ECO:0000256" key="1">
    <source>
        <dbReference type="ARBA" id="ARBA00004383"/>
    </source>
</evidence>
<keyword evidence="3" id="KW-0813">Transport</keyword>
<feature type="region of interest" description="Disordered" evidence="10">
    <location>
        <begin position="66"/>
        <end position="95"/>
    </location>
</feature>
<evidence type="ECO:0000256" key="4">
    <source>
        <dbReference type="ARBA" id="ARBA00022475"/>
    </source>
</evidence>
<dbReference type="InterPro" id="IPR037682">
    <property type="entry name" value="TonB_C"/>
</dbReference>
<evidence type="ECO:0000256" key="5">
    <source>
        <dbReference type="ARBA" id="ARBA00022519"/>
    </source>
</evidence>
<evidence type="ECO:0000256" key="2">
    <source>
        <dbReference type="ARBA" id="ARBA00006555"/>
    </source>
</evidence>
<dbReference type="NCBIfam" id="TIGR01352">
    <property type="entry name" value="tonB_Cterm"/>
    <property type="match status" value="1"/>
</dbReference>
<evidence type="ECO:0000256" key="10">
    <source>
        <dbReference type="SAM" id="MobiDB-lite"/>
    </source>
</evidence>
<comment type="similarity">
    <text evidence="2">Belongs to the TonB family.</text>
</comment>
<feature type="compositionally biased region" description="Basic and acidic residues" evidence="10">
    <location>
        <begin position="85"/>
        <end position="95"/>
    </location>
</feature>
<dbReference type="PROSITE" id="PS52015">
    <property type="entry name" value="TONB_CTD"/>
    <property type="match status" value="1"/>
</dbReference>
<evidence type="ECO:0000256" key="9">
    <source>
        <dbReference type="ARBA" id="ARBA00023136"/>
    </source>
</evidence>
<name>A0A1F7RSF5_9BACT</name>